<dbReference type="Gene3D" id="1.20.870.10">
    <property type="entry name" value="Son of sevenless (SoS) protein Chain: S domain 1"/>
    <property type="match status" value="1"/>
</dbReference>
<evidence type="ECO:0000256" key="3">
    <source>
        <dbReference type="SAM" id="MobiDB-lite"/>
    </source>
</evidence>
<feature type="region of interest" description="Disordered" evidence="3">
    <location>
        <begin position="749"/>
        <end position="800"/>
    </location>
</feature>
<dbReference type="RefSeq" id="XP_033402844.1">
    <property type="nucleotide sequence ID" value="XM_033536298.1"/>
</dbReference>
<feature type="region of interest" description="Disordered" evidence="3">
    <location>
        <begin position="606"/>
        <end position="673"/>
    </location>
</feature>
<evidence type="ECO:0000256" key="1">
    <source>
        <dbReference type="ARBA" id="ARBA00022658"/>
    </source>
</evidence>
<dbReference type="PROSITE" id="PS50009">
    <property type="entry name" value="RASGEF_CAT"/>
    <property type="match status" value="1"/>
</dbReference>
<feature type="compositionally biased region" description="Polar residues" evidence="3">
    <location>
        <begin position="751"/>
        <end position="764"/>
    </location>
</feature>
<feature type="region of interest" description="Disordered" evidence="3">
    <location>
        <begin position="1"/>
        <end position="85"/>
    </location>
</feature>
<dbReference type="Pfam" id="PF00617">
    <property type="entry name" value="RasGEF"/>
    <property type="match status" value="1"/>
</dbReference>
<feature type="region of interest" description="Disordered" evidence="3">
    <location>
        <begin position="1287"/>
        <end position="1346"/>
    </location>
</feature>
<keyword evidence="1 2" id="KW-0344">Guanine-nucleotide releasing factor</keyword>
<dbReference type="Pfam" id="PF00618">
    <property type="entry name" value="RasGEF_N"/>
    <property type="match status" value="1"/>
</dbReference>
<dbReference type="InterPro" id="IPR023578">
    <property type="entry name" value="Ras_GEF_dom_sf"/>
</dbReference>
<gene>
    <name evidence="6" type="ORF">K452DRAFT_217518</name>
</gene>
<feature type="compositionally biased region" description="Pro residues" evidence="3">
    <location>
        <begin position="615"/>
        <end position="624"/>
    </location>
</feature>
<feature type="compositionally biased region" description="Polar residues" evidence="3">
    <location>
        <begin position="663"/>
        <end position="673"/>
    </location>
</feature>
<feature type="compositionally biased region" description="Polar residues" evidence="3">
    <location>
        <begin position="187"/>
        <end position="200"/>
    </location>
</feature>
<dbReference type="GO" id="GO:0007265">
    <property type="term" value="P:Ras protein signal transduction"/>
    <property type="evidence" value="ECO:0007669"/>
    <property type="project" value="TreeGrafter"/>
</dbReference>
<accession>A0A6A6BSR8</accession>
<dbReference type="InterPro" id="IPR001895">
    <property type="entry name" value="RASGEF_cat_dom"/>
</dbReference>
<evidence type="ECO:0000259" key="5">
    <source>
        <dbReference type="PROSITE" id="PS50212"/>
    </source>
</evidence>
<feature type="region of interest" description="Disordered" evidence="3">
    <location>
        <begin position="527"/>
        <end position="548"/>
    </location>
</feature>
<dbReference type="Gene3D" id="1.10.840.10">
    <property type="entry name" value="Ras guanine-nucleotide exchange factors catalytic domain"/>
    <property type="match status" value="1"/>
</dbReference>
<dbReference type="EMBL" id="ML995474">
    <property type="protein sequence ID" value="KAF2147136.1"/>
    <property type="molecule type" value="Genomic_DNA"/>
</dbReference>
<dbReference type="PANTHER" id="PTHR23113:SF363">
    <property type="entry name" value="PROTEIN SON OF SEVENLESS"/>
    <property type="match status" value="1"/>
</dbReference>
<protein>
    <recommendedName>
        <fullName evidence="8">Ras GEF</fullName>
    </recommendedName>
</protein>
<feature type="region of interest" description="Disordered" evidence="3">
    <location>
        <begin position="897"/>
        <end position="922"/>
    </location>
</feature>
<dbReference type="SMART" id="SM00147">
    <property type="entry name" value="RasGEF"/>
    <property type="match status" value="1"/>
</dbReference>
<feature type="region of interest" description="Disordered" evidence="3">
    <location>
        <begin position="102"/>
        <end position="200"/>
    </location>
</feature>
<dbReference type="GO" id="GO:0005085">
    <property type="term" value="F:guanyl-nucleotide exchange factor activity"/>
    <property type="evidence" value="ECO:0007669"/>
    <property type="project" value="UniProtKB-KW"/>
</dbReference>
<feature type="region of interest" description="Disordered" evidence="3">
    <location>
        <begin position="935"/>
        <end position="989"/>
    </location>
</feature>
<feature type="domain" description="Ras-GEF" evidence="4">
    <location>
        <begin position="1492"/>
        <end position="1738"/>
    </location>
</feature>
<dbReference type="SUPFAM" id="SSF48366">
    <property type="entry name" value="Ras GEF"/>
    <property type="match status" value="1"/>
</dbReference>
<evidence type="ECO:0008006" key="8">
    <source>
        <dbReference type="Google" id="ProtNLM"/>
    </source>
</evidence>
<evidence type="ECO:0000313" key="6">
    <source>
        <dbReference type="EMBL" id="KAF2147136.1"/>
    </source>
</evidence>
<feature type="region of interest" description="Disordered" evidence="3">
    <location>
        <begin position="1002"/>
        <end position="1024"/>
    </location>
</feature>
<reference evidence="6" key="1">
    <citation type="journal article" date="2020" name="Stud. Mycol.">
        <title>101 Dothideomycetes genomes: a test case for predicting lifestyles and emergence of pathogens.</title>
        <authorList>
            <person name="Haridas S."/>
            <person name="Albert R."/>
            <person name="Binder M."/>
            <person name="Bloem J."/>
            <person name="Labutti K."/>
            <person name="Salamov A."/>
            <person name="Andreopoulos B."/>
            <person name="Baker S."/>
            <person name="Barry K."/>
            <person name="Bills G."/>
            <person name="Bluhm B."/>
            <person name="Cannon C."/>
            <person name="Castanera R."/>
            <person name="Culley D."/>
            <person name="Daum C."/>
            <person name="Ezra D."/>
            <person name="Gonzalez J."/>
            <person name="Henrissat B."/>
            <person name="Kuo A."/>
            <person name="Liang C."/>
            <person name="Lipzen A."/>
            <person name="Lutzoni F."/>
            <person name="Magnuson J."/>
            <person name="Mondo S."/>
            <person name="Nolan M."/>
            <person name="Ohm R."/>
            <person name="Pangilinan J."/>
            <person name="Park H.-J."/>
            <person name="Ramirez L."/>
            <person name="Alfaro M."/>
            <person name="Sun H."/>
            <person name="Tritt A."/>
            <person name="Yoshinaga Y."/>
            <person name="Zwiers L.-H."/>
            <person name="Turgeon B."/>
            <person name="Goodwin S."/>
            <person name="Spatafora J."/>
            <person name="Crous P."/>
            <person name="Grigoriev I."/>
        </authorList>
    </citation>
    <scope>NUCLEOTIDE SEQUENCE</scope>
    <source>
        <strain evidence="6">CBS 121167</strain>
    </source>
</reference>
<keyword evidence="7" id="KW-1185">Reference proteome</keyword>
<dbReference type="InterPro" id="IPR000651">
    <property type="entry name" value="Ras-like_Gua-exchang_fac_N"/>
</dbReference>
<sequence length="1742" mass="192557">MAKAVPAQDAPRWPGHAAANVPATQRPHSAKQRAANDARRHNRQNSLRRAKDSTEQLRARTRQGSASEEGARTPSRNGGRFAVGNVGSNGIIYLRPVARTGTPRARAHPDSFVFPPSTTPPRDCLSPLPPRRPSNAWTDAFPSASHTSTPAARSPTPVVKVERRKPSQSSTTSPPAKASLPRHARSHSFSTINEHARSQSIDSTTFKVVIDRPKNQRPRTADTSAFPTLDVPIPHYKLGTPRFSARGTAILRSSVYTRASATDDLRSSFISRAPEYDKLFPSPPPIVHHRSYHSRRFSDSSVSQSPFYSRPITMGESSTHPSSSALLSPQISTLPVGPQIFDALTINPDDASVVRHGPGGEIIAATPARLVAHITSPSFLDYELLSDFFLTFRAYLTAADLVAYLISRLRWAVERGDDFGRIVRVRTFVALRHWILNYFTEDFVPSHKLRSHFCQLVNQLYEDLRNREDGGGGDLKIIGELKKCWRRTCALYWEGPEVIGRDVPDDDILPGGSADVEFQLDGAALEISPSAQPQEPMTPPRRPRLSGLQINTGAVTPDKATEWLRSLHIPQQSITSVSNEPQESAAPMSPVSEMSLHVMSCSIPLKSMHKHEPGPGAPLYPHPVPAQRSSVAHVSPATGRKRRPSNGLKRSGSFSDAIKSHRSQSPASKTAAQNADARIAIQFPGSLVRGAVFQPDTPYIDMAKPAGQLRPMKSHFELVAELPATPPAAGKPTYTNPGVKRILGSMRRALSTKQGYPSSSNAQGEQGGASGSRRLRDSYNPPALSAAPPTGVQKRRHTRNRTQTRIDVLAQQVNESFQKALETELELEKRVSRQSGATQAQRSLDQAVLELRNDSAGPVQMPPPPERALSKVTMGSGSIMILDDTGAPPLPFMSGAIPAPESVDNDRAKDIPSRNATEPNEHVRQTMISDAMSRSDAPISLPPVTIHPDSLPITSPTDSSRPPMSQTSSSRRSVIRHSRSMMTGRPVSASVSLRRYASYHSGMTRSRPGYSIDGATLSEVPTDTSSDFDPFILDRPHQAPRQLRRRPGGDLRAVDNVHDLDAISRPISTGSLSNLSHSVTNSLALSPRSPRSPAEWKVTKFDSPEESVQETHVALRKSLSLVPTRSSQPQLNPSFEFEVARLAALPDDDDDDGGIEAALLKLEGKYEKRTPDPSPLQDKFLIPGSGPTSLQMLESRHQSRAHTPVYREYRESEINLEASPRPSYPQEFQEASYYQTSQSSGQYTQGNFAVQRSVAESQSSYASVPLLERGLSDLAAITRKRLEQQGHDSAYPAPLSPEKFRTQQAQSRHISPGSSVEYVEETESMRRIPRGSTMPKSPKPPSDNARQSFLLGEEFDEISSDLSASLPEADHEHKHRVRSFFDDEPARLEFSDDLVPHPLRHPPTPPTALDNVTDKPFHNAFENPLMQRGLESAGLTPPLTAPGHSYSKSLPLDAKAIELQEMRPSTTMEMRSPTETPPKETPAHMPFILAYDSQTLAEQFTIIEKDALEEIDWKELIELRWKQSSPAIRDWVEYLRTQEPRGVDVVIARFNIMVKWALSEIVLTNDLEERVRTIVKFVHIASHARRLRNYATMYQLTVALLSTDCARLTRTWDLVPAAEKQTLHELENLVQPVRNFQNLRMEMETSDLQEGCIPFIGIYTRDLIYNAQKPGTIGEAPPPGVEPLINFERHHTAATIVKNLLRLLEASMHYAFKPDAEVISRCLWMAALSDDEISRRSRALEA</sequence>
<dbReference type="GO" id="GO:0005886">
    <property type="term" value="C:plasma membrane"/>
    <property type="evidence" value="ECO:0007669"/>
    <property type="project" value="TreeGrafter"/>
</dbReference>
<feature type="region of interest" description="Disordered" evidence="3">
    <location>
        <begin position="1166"/>
        <end position="1204"/>
    </location>
</feature>
<evidence type="ECO:0000256" key="2">
    <source>
        <dbReference type="PROSITE-ProRule" id="PRU00168"/>
    </source>
</evidence>
<dbReference type="CDD" id="cd06224">
    <property type="entry name" value="REM"/>
    <property type="match status" value="1"/>
</dbReference>
<evidence type="ECO:0000313" key="7">
    <source>
        <dbReference type="Proteomes" id="UP000799438"/>
    </source>
</evidence>
<feature type="compositionally biased region" description="Low complexity" evidence="3">
    <location>
        <begin position="959"/>
        <end position="972"/>
    </location>
</feature>
<dbReference type="InterPro" id="IPR036964">
    <property type="entry name" value="RASGEF_cat_dom_sf"/>
</dbReference>
<feature type="compositionally biased region" description="Basic and acidic residues" evidence="3">
    <location>
        <begin position="49"/>
        <end position="58"/>
    </location>
</feature>
<dbReference type="PROSITE" id="PS50212">
    <property type="entry name" value="RASGEF_NTER"/>
    <property type="match status" value="1"/>
</dbReference>
<evidence type="ECO:0000259" key="4">
    <source>
        <dbReference type="PROSITE" id="PS50009"/>
    </source>
</evidence>
<dbReference type="InterPro" id="IPR008937">
    <property type="entry name" value="Ras-like_GEF"/>
</dbReference>
<dbReference type="Proteomes" id="UP000799438">
    <property type="component" value="Unassembled WGS sequence"/>
</dbReference>
<dbReference type="PANTHER" id="PTHR23113">
    <property type="entry name" value="GUANINE NUCLEOTIDE EXCHANGE FACTOR"/>
    <property type="match status" value="1"/>
</dbReference>
<proteinExistence type="predicted"/>
<feature type="compositionally biased region" description="Polar residues" evidence="3">
    <location>
        <begin position="1302"/>
        <end position="1314"/>
    </location>
</feature>
<dbReference type="OrthoDB" id="10254377at2759"/>
<feature type="domain" description="N-terminal Ras-GEF" evidence="5">
    <location>
        <begin position="358"/>
        <end position="482"/>
    </location>
</feature>
<name>A0A6A6BSR8_9PEZI</name>
<dbReference type="GeneID" id="54293794"/>
<dbReference type="SMART" id="SM00229">
    <property type="entry name" value="RasGEFN"/>
    <property type="match status" value="1"/>
</dbReference>
<organism evidence="6 7">
    <name type="scientific">Aplosporella prunicola CBS 121167</name>
    <dbReference type="NCBI Taxonomy" id="1176127"/>
    <lineage>
        <taxon>Eukaryota</taxon>
        <taxon>Fungi</taxon>
        <taxon>Dikarya</taxon>
        <taxon>Ascomycota</taxon>
        <taxon>Pezizomycotina</taxon>
        <taxon>Dothideomycetes</taxon>
        <taxon>Dothideomycetes incertae sedis</taxon>
        <taxon>Botryosphaeriales</taxon>
        <taxon>Aplosporellaceae</taxon>
        <taxon>Aplosporella</taxon>
    </lineage>
</organism>